<feature type="chain" id="PRO_5020266787" description="Calcineurin-like phosphoesterase domain-containing protein" evidence="1">
    <location>
        <begin position="26"/>
        <end position="41"/>
    </location>
</feature>
<dbReference type="Proteomes" id="UP000298652">
    <property type="component" value="Chromosome 3"/>
</dbReference>
<accession>A0A4V6D9V1</accession>
<gene>
    <name evidence="2" type="ORF">SEVIR_3G244650v2</name>
</gene>
<dbReference type="AlphaFoldDB" id="A0A4V6D9V1"/>
<keyword evidence="3" id="KW-1185">Reference proteome</keyword>
<reference evidence="2" key="1">
    <citation type="submission" date="2019-03" db="EMBL/GenBank/DDBJ databases">
        <title>WGS assembly of Setaria viridis.</title>
        <authorList>
            <person name="Huang P."/>
            <person name="Jenkins J."/>
            <person name="Grimwood J."/>
            <person name="Barry K."/>
            <person name="Healey A."/>
            <person name="Mamidi S."/>
            <person name="Sreedasyam A."/>
            <person name="Shu S."/>
            <person name="Feldman M."/>
            <person name="Wu J."/>
            <person name="Yu Y."/>
            <person name="Chen C."/>
            <person name="Johnson J."/>
            <person name="Rokhsar D."/>
            <person name="Baxter I."/>
            <person name="Schmutz J."/>
            <person name="Brutnell T."/>
            <person name="Kellogg E."/>
        </authorList>
    </citation>
    <scope>NUCLEOTIDE SEQUENCE [LARGE SCALE GENOMIC DNA]</scope>
</reference>
<evidence type="ECO:0000256" key="1">
    <source>
        <dbReference type="SAM" id="SignalP"/>
    </source>
</evidence>
<keyword evidence="1" id="KW-0732">Signal</keyword>
<evidence type="ECO:0000313" key="3">
    <source>
        <dbReference type="Proteomes" id="UP000298652"/>
    </source>
</evidence>
<organism evidence="2 3">
    <name type="scientific">Setaria viridis</name>
    <name type="common">Green bristlegrass</name>
    <name type="synonym">Setaria italica subsp. viridis</name>
    <dbReference type="NCBI Taxonomy" id="4556"/>
    <lineage>
        <taxon>Eukaryota</taxon>
        <taxon>Viridiplantae</taxon>
        <taxon>Streptophyta</taxon>
        <taxon>Embryophyta</taxon>
        <taxon>Tracheophyta</taxon>
        <taxon>Spermatophyta</taxon>
        <taxon>Magnoliopsida</taxon>
        <taxon>Liliopsida</taxon>
        <taxon>Poales</taxon>
        <taxon>Poaceae</taxon>
        <taxon>PACMAD clade</taxon>
        <taxon>Panicoideae</taxon>
        <taxon>Panicodae</taxon>
        <taxon>Paniceae</taxon>
        <taxon>Cenchrinae</taxon>
        <taxon>Setaria</taxon>
    </lineage>
</organism>
<name>A0A4V6D9V1_SETVI</name>
<feature type="signal peptide" evidence="1">
    <location>
        <begin position="1"/>
        <end position="25"/>
    </location>
</feature>
<dbReference type="Gramene" id="TKW27236">
    <property type="protein sequence ID" value="TKW27236"/>
    <property type="gene ID" value="SEVIR_3G244650v2"/>
</dbReference>
<sequence>MSSSFSLSWLLVVLDLLQWHSKVLALMLEHGATAMLHGHNH</sequence>
<dbReference type="EMBL" id="CM016554">
    <property type="protein sequence ID" value="TKW27236.1"/>
    <property type="molecule type" value="Genomic_DNA"/>
</dbReference>
<evidence type="ECO:0008006" key="4">
    <source>
        <dbReference type="Google" id="ProtNLM"/>
    </source>
</evidence>
<protein>
    <recommendedName>
        <fullName evidence="4">Calcineurin-like phosphoesterase domain-containing protein</fullName>
    </recommendedName>
</protein>
<evidence type="ECO:0000313" key="2">
    <source>
        <dbReference type="EMBL" id="TKW27236.1"/>
    </source>
</evidence>
<proteinExistence type="predicted"/>